<organism evidence="2 3">
    <name type="scientific">Lepidopterella palustris CBS 459.81</name>
    <dbReference type="NCBI Taxonomy" id="1314670"/>
    <lineage>
        <taxon>Eukaryota</taxon>
        <taxon>Fungi</taxon>
        <taxon>Dikarya</taxon>
        <taxon>Ascomycota</taxon>
        <taxon>Pezizomycotina</taxon>
        <taxon>Dothideomycetes</taxon>
        <taxon>Pleosporomycetidae</taxon>
        <taxon>Mytilinidiales</taxon>
        <taxon>Argynnaceae</taxon>
        <taxon>Lepidopterella</taxon>
    </lineage>
</organism>
<dbReference type="AlphaFoldDB" id="A0A8E2JHR0"/>
<evidence type="ECO:0008006" key="4">
    <source>
        <dbReference type="Google" id="ProtNLM"/>
    </source>
</evidence>
<dbReference type="EMBL" id="KV744874">
    <property type="protein sequence ID" value="OCK82938.1"/>
    <property type="molecule type" value="Genomic_DNA"/>
</dbReference>
<proteinExistence type="predicted"/>
<accession>A0A8E2JHR0</accession>
<name>A0A8E2JHR0_9PEZI</name>
<keyword evidence="1" id="KW-0472">Membrane</keyword>
<keyword evidence="3" id="KW-1185">Reference proteome</keyword>
<keyword evidence="1" id="KW-1133">Transmembrane helix</keyword>
<feature type="transmembrane region" description="Helical" evidence="1">
    <location>
        <begin position="101"/>
        <end position="125"/>
    </location>
</feature>
<reference evidence="2 3" key="1">
    <citation type="journal article" date="2016" name="Nat. Commun.">
        <title>Ectomycorrhizal ecology is imprinted in the genome of the dominant symbiotic fungus Cenococcum geophilum.</title>
        <authorList>
            <consortium name="DOE Joint Genome Institute"/>
            <person name="Peter M."/>
            <person name="Kohler A."/>
            <person name="Ohm R.A."/>
            <person name="Kuo A."/>
            <person name="Krutzmann J."/>
            <person name="Morin E."/>
            <person name="Arend M."/>
            <person name="Barry K.W."/>
            <person name="Binder M."/>
            <person name="Choi C."/>
            <person name="Clum A."/>
            <person name="Copeland A."/>
            <person name="Grisel N."/>
            <person name="Haridas S."/>
            <person name="Kipfer T."/>
            <person name="LaButti K."/>
            <person name="Lindquist E."/>
            <person name="Lipzen A."/>
            <person name="Maire R."/>
            <person name="Meier B."/>
            <person name="Mihaltcheva S."/>
            <person name="Molinier V."/>
            <person name="Murat C."/>
            <person name="Poggeler S."/>
            <person name="Quandt C.A."/>
            <person name="Sperisen C."/>
            <person name="Tritt A."/>
            <person name="Tisserant E."/>
            <person name="Crous P.W."/>
            <person name="Henrissat B."/>
            <person name="Nehls U."/>
            <person name="Egli S."/>
            <person name="Spatafora J.W."/>
            <person name="Grigoriev I.V."/>
            <person name="Martin F.M."/>
        </authorList>
    </citation>
    <scope>NUCLEOTIDE SEQUENCE [LARGE SCALE GENOMIC DNA]</scope>
    <source>
        <strain evidence="2 3">CBS 459.81</strain>
    </source>
</reference>
<evidence type="ECO:0000313" key="3">
    <source>
        <dbReference type="Proteomes" id="UP000250266"/>
    </source>
</evidence>
<dbReference type="Proteomes" id="UP000250266">
    <property type="component" value="Unassembled WGS sequence"/>
</dbReference>
<evidence type="ECO:0000256" key="1">
    <source>
        <dbReference type="SAM" id="Phobius"/>
    </source>
</evidence>
<evidence type="ECO:0000313" key="2">
    <source>
        <dbReference type="EMBL" id="OCK82938.1"/>
    </source>
</evidence>
<keyword evidence="1" id="KW-0812">Transmembrane</keyword>
<protein>
    <recommendedName>
        <fullName evidence="4">Transmembrane protein</fullName>
    </recommendedName>
</protein>
<sequence length="138" mass="15440">MPPEFIHLNGPSLNNQHRSPLQPIISTHSHKHTSRQYGIQNPCPQLKHLTAFSTFLVTFPHRQQAYASPPLAKAPFFVPSTVYIDPTPANMFLVRSDLPGLGFVVLGLRFLSFFLLFGSGGYIGVRCARRAWKPRVDG</sequence>
<gene>
    <name evidence="2" type="ORF">K432DRAFT_203299</name>
</gene>